<evidence type="ECO:0000259" key="3">
    <source>
        <dbReference type="Pfam" id="PF16043"/>
    </source>
</evidence>
<dbReference type="PANTHER" id="PTHR47080:SF2">
    <property type="entry name" value="GLUTAMINE-RICH PROTEIN 2"/>
    <property type="match status" value="1"/>
</dbReference>
<name>A0A8S3UXZ6_MYTED</name>
<feature type="region of interest" description="Disordered" evidence="2">
    <location>
        <begin position="59"/>
        <end position="89"/>
    </location>
</feature>
<feature type="compositionally biased region" description="Polar residues" evidence="2">
    <location>
        <begin position="230"/>
        <end position="257"/>
    </location>
</feature>
<evidence type="ECO:0000313" key="4">
    <source>
        <dbReference type="EMBL" id="CAG2250422.1"/>
    </source>
</evidence>
<evidence type="ECO:0000313" key="5">
    <source>
        <dbReference type="Proteomes" id="UP000683360"/>
    </source>
</evidence>
<feature type="coiled-coil region" evidence="1">
    <location>
        <begin position="267"/>
        <end position="358"/>
    </location>
</feature>
<sequence>MVDLALGSPEVGSVNFNVLHTLLHAMLKRLNIVDVQADINEFDRDFLSASKARELSVLSDVDSGRGEDTEDTLSERSSAMPTPSTGRKTPYHHLEIKVAKLQEQLDNITSVPSNQDLFEKAKTQYAEKPIGIAKCMSMIEDMMKEMQSLKDANKNLMDKVKGLNIDDLLNRLKDLESKMNDMNDRFNLLPSPDDFAQFVTWAGLEDALSGIKKTGENMQQPPSERVVIEMSSQTEAPSRPASSRPGTRMSSGSTGPSETLLEILEKLGRLSESHDSLTKRVEILEEELKNKLDKGALDNLNVSSDLLEQLQQLKQEVDALAAAREKDSDALSRAQAAIQQLQAEVEKLHGTTKDILEENSSRAKEIEKLFAYCDRLQEEKADKDFVQSEMDVKADKRSLDNKVNHSLFDTTTNDINKMIKEILDKLAGNEEAWNHQCKVFTEDIDSKLDRLELDPLKEWLESRLKALNEKLKKQNQAPVEWSEDDAAGIRRQLIQKFHCISCDRPVDIVPTGPVPSLPTHNGLHPTRSPRPYTTFELDQIRQHAKRYKVLLA</sequence>
<dbReference type="InterPro" id="IPR032013">
    <property type="entry name" value="DUF4795"/>
</dbReference>
<proteinExistence type="predicted"/>
<feature type="domain" description="DUF4795" evidence="3">
    <location>
        <begin position="324"/>
        <end position="532"/>
    </location>
</feature>
<gene>
    <name evidence="4" type="ORF">MEDL_62114</name>
</gene>
<dbReference type="Proteomes" id="UP000683360">
    <property type="component" value="Unassembled WGS sequence"/>
</dbReference>
<dbReference type="Pfam" id="PF16043">
    <property type="entry name" value="DUF4795"/>
    <property type="match status" value="1"/>
</dbReference>
<keyword evidence="5" id="KW-1185">Reference proteome</keyword>
<dbReference type="AlphaFoldDB" id="A0A8S3UXZ6"/>
<reference evidence="4" key="1">
    <citation type="submission" date="2021-03" db="EMBL/GenBank/DDBJ databases">
        <authorList>
            <person name="Bekaert M."/>
        </authorList>
    </citation>
    <scope>NUCLEOTIDE SEQUENCE</scope>
</reference>
<feature type="coiled-coil region" evidence="1">
    <location>
        <begin position="91"/>
        <end position="185"/>
    </location>
</feature>
<feature type="compositionally biased region" description="Polar residues" evidence="2">
    <location>
        <begin position="75"/>
        <end position="87"/>
    </location>
</feature>
<keyword evidence="1" id="KW-0175">Coiled coil</keyword>
<dbReference type="PANTHER" id="PTHR47080">
    <property type="entry name" value="CHROMOSOME 16 OPEN READING FRAME 96"/>
    <property type="match status" value="1"/>
</dbReference>
<dbReference type="OrthoDB" id="5981048at2759"/>
<evidence type="ECO:0000256" key="2">
    <source>
        <dbReference type="SAM" id="MobiDB-lite"/>
    </source>
</evidence>
<evidence type="ECO:0000256" key="1">
    <source>
        <dbReference type="SAM" id="Coils"/>
    </source>
</evidence>
<dbReference type="EMBL" id="CAJPWZ010003049">
    <property type="protein sequence ID" value="CAG2250422.1"/>
    <property type="molecule type" value="Genomic_DNA"/>
</dbReference>
<feature type="region of interest" description="Disordered" evidence="2">
    <location>
        <begin position="228"/>
        <end position="257"/>
    </location>
</feature>
<protein>
    <submittedName>
        <fullName evidence="4">QRICH2</fullName>
    </submittedName>
</protein>
<organism evidence="4 5">
    <name type="scientific">Mytilus edulis</name>
    <name type="common">Blue mussel</name>
    <dbReference type="NCBI Taxonomy" id="6550"/>
    <lineage>
        <taxon>Eukaryota</taxon>
        <taxon>Metazoa</taxon>
        <taxon>Spiralia</taxon>
        <taxon>Lophotrochozoa</taxon>
        <taxon>Mollusca</taxon>
        <taxon>Bivalvia</taxon>
        <taxon>Autobranchia</taxon>
        <taxon>Pteriomorphia</taxon>
        <taxon>Mytilida</taxon>
        <taxon>Mytiloidea</taxon>
        <taxon>Mytilidae</taxon>
        <taxon>Mytilinae</taxon>
        <taxon>Mytilus</taxon>
    </lineage>
</organism>
<comment type="caution">
    <text evidence="4">The sequence shown here is derived from an EMBL/GenBank/DDBJ whole genome shotgun (WGS) entry which is preliminary data.</text>
</comment>
<accession>A0A8S3UXZ6</accession>